<feature type="compositionally biased region" description="Polar residues" evidence="1">
    <location>
        <begin position="890"/>
        <end position="902"/>
    </location>
</feature>
<organism evidence="3 4">
    <name type="scientific">Fusarium heterosporum</name>
    <dbReference type="NCBI Taxonomy" id="42747"/>
    <lineage>
        <taxon>Eukaryota</taxon>
        <taxon>Fungi</taxon>
        <taxon>Dikarya</taxon>
        <taxon>Ascomycota</taxon>
        <taxon>Pezizomycotina</taxon>
        <taxon>Sordariomycetes</taxon>
        <taxon>Hypocreomycetidae</taxon>
        <taxon>Hypocreales</taxon>
        <taxon>Nectriaceae</taxon>
        <taxon>Fusarium</taxon>
        <taxon>Fusarium heterosporum species complex</taxon>
    </lineage>
</organism>
<proteinExistence type="predicted"/>
<keyword evidence="2" id="KW-0732">Signal</keyword>
<dbReference type="Pfam" id="PF15474">
    <property type="entry name" value="MU117"/>
    <property type="match status" value="1"/>
</dbReference>
<reference evidence="3 4" key="1">
    <citation type="submission" date="2020-05" db="EMBL/GenBank/DDBJ databases">
        <title>Identification and distribution of gene clusters putatively required for synthesis of sphingolipid metabolism inhibitors in phylogenetically diverse species of the filamentous fungus Fusarium.</title>
        <authorList>
            <person name="Kim H.-S."/>
            <person name="Busman M."/>
            <person name="Brown D.W."/>
            <person name="Divon H."/>
            <person name="Uhlig S."/>
            <person name="Proctor R.H."/>
        </authorList>
    </citation>
    <scope>NUCLEOTIDE SEQUENCE [LARGE SCALE GENOMIC DNA]</scope>
    <source>
        <strain evidence="3 4">NRRL 20693</strain>
    </source>
</reference>
<feature type="region of interest" description="Disordered" evidence="1">
    <location>
        <begin position="434"/>
        <end position="489"/>
    </location>
</feature>
<dbReference type="InterPro" id="IPR029167">
    <property type="entry name" value="Mug117"/>
</dbReference>
<dbReference type="EMBL" id="JAAGWQ010000133">
    <property type="protein sequence ID" value="KAF5664464.1"/>
    <property type="molecule type" value="Genomic_DNA"/>
</dbReference>
<accession>A0A8H5T2H8</accession>
<evidence type="ECO:0000256" key="2">
    <source>
        <dbReference type="SAM" id="SignalP"/>
    </source>
</evidence>
<name>A0A8H5T2H8_FUSHE</name>
<feature type="compositionally biased region" description="Basic and acidic residues" evidence="1">
    <location>
        <begin position="439"/>
        <end position="464"/>
    </location>
</feature>
<protein>
    <submittedName>
        <fullName evidence="3">Uncharacterized protein</fullName>
    </submittedName>
</protein>
<feature type="signal peptide" evidence="2">
    <location>
        <begin position="1"/>
        <end position="19"/>
    </location>
</feature>
<dbReference type="AlphaFoldDB" id="A0A8H5T2H8"/>
<dbReference type="Proteomes" id="UP000567885">
    <property type="component" value="Unassembled WGS sequence"/>
</dbReference>
<sequence length="1163" mass="124694">MRSTLFALATLPFYILTQGMPTYDVPIPTTDATFTAPILQGLTNTTVNGHDTTTSDMVPEVAETSTKLPVPDTTTQQPVIQETTTQQPPIQDTATQLPVIPNTTTEKPFVQDTTQLPPPIQDVTTELPPRVVNTTAGVAPIDTTTQPIKETLGPETTTKEIIPQGTTTDIPVVHNNTTDVPVIQKPTTDLPHAPETTTVDAAVGQHTTTDIPGIPNNTTDLPVVQDTTTKIPVITDTTTNLPTVQNTTSDIPVVHDTTTDLPPASETTTTAQQPAETTTQHETSQSTTKEENKEPASTTEKGKDVPVITQAPEPTAAPSEATSNVSSVSSQVAALIPIINQWTNEPDSRKDETSKKVEKTRDDVIGVIVALGGKPDVGCSTKKRGLLGPIGDIINKLACTAKDLTSVSSNIIIGNVPAVTGAITGVQVNINNLTGSENLNKDKDGDKDKDTKQKEESSKQEETSKATTESPSTTSEATTTTEASTTTSARRACRSGICGACQKGRGPLDAEMNTIANYHSDCGAIPTITTDIPSTPGGNFGGFSVTEPTAQPKPPPIKPALQPRFDDDTSPNAHYVGNLRPQWVSQEGDVSGQWFGFPRSGYGAAGVNGLFGCSAVIIVSNRGVYISHIWEDPIFIDEDFNPRSKEDFRRNGFKVLRDGNEDARSITSLLGTRSNPGPLNAIYSPKVFVLTPFTNPEDTDIIKTKYVYEPQAKMLAADLARTIPGSGDQGYLIGYTVTSEEESTAQHGYAGRAIVEVDMMDRVVDGPRHPDNIYGMNIARWRLWVEDTLVTSQEFWADGRGPGSRKREDDPDQKCLIIGHSTATSAGPTSNITTVAETVETAKTEETTAAEWTTHANETTKAEQTTEAQNATQIHETTTQETTLRETSKAGETTEAQATSAVEGTITKPPTTLQTSFITTTSAPDTTTGDTYTGPYYCVNNGGPHVATPHCQCSTTSDGHEFYTTVSLIDGHCDSYHSYPGPVSMAPTEVPSPAQPTPFTTTLDRGLILAYPDQTMEVGNYPGGSYTYTKGFGVASTVRPADPVRTDGDAKGSILCGTIRDACLRAASNFGEKVIYTEFASYFSVIEDNALTFFTLGTAGCEVEYDCSDWSKGALTGKQIYDAYESMTKLGYFDDCGTAYLDNTCRVTANYCLNCNERHQKIV</sequence>
<evidence type="ECO:0000256" key="1">
    <source>
        <dbReference type="SAM" id="MobiDB-lite"/>
    </source>
</evidence>
<feature type="compositionally biased region" description="Basic and acidic residues" evidence="1">
    <location>
        <begin position="288"/>
        <end position="304"/>
    </location>
</feature>
<comment type="caution">
    <text evidence="3">The sequence shown here is derived from an EMBL/GenBank/DDBJ whole genome shotgun (WGS) entry which is preliminary data.</text>
</comment>
<feature type="chain" id="PRO_5034462545" evidence="2">
    <location>
        <begin position="20"/>
        <end position="1163"/>
    </location>
</feature>
<feature type="region of interest" description="Disordered" evidence="1">
    <location>
        <begin position="845"/>
        <end position="926"/>
    </location>
</feature>
<evidence type="ECO:0000313" key="4">
    <source>
        <dbReference type="Proteomes" id="UP000567885"/>
    </source>
</evidence>
<keyword evidence="4" id="KW-1185">Reference proteome</keyword>
<feature type="compositionally biased region" description="Low complexity" evidence="1">
    <location>
        <begin position="465"/>
        <end position="489"/>
    </location>
</feature>
<feature type="region of interest" description="Disordered" evidence="1">
    <location>
        <begin position="244"/>
        <end position="307"/>
    </location>
</feature>
<feature type="compositionally biased region" description="Low complexity" evidence="1">
    <location>
        <begin position="911"/>
        <end position="926"/>
    </location>
</feature>
<feature type="compositionally biased region" description="Low complexity" evidence="1">
    <location>
        <begin position="262"/>
        <end position="287"/>
    </location>
</feature>
<dbReference type="OrthoDB" id="3886018at2759"/>
<feature type="compositionally biased region" description="Low complexity" evidence="1">
    <location>
        <begin position="847"/>
        <end position="882"/>
    </location>
</feature>
<gene>
    <name evidence="3" type="ORF">FHETE_7055</name>
</gene>
<evidence type="ECO:0000313" key="3">
    <source>
        <dbReference type="EMBL" id="KAF5664464.1"/>
    </source>
</evidence>